<protein>
    <submittedName>
        <fullName evidence="5">Peptidase S51</fullName>
    </submittedName>
    <submittedName>
        <fullName evidence="6">Type 1 glutamine amidotransferase-like domain-containing protein</fullName>
    </submittedName>
</protein>
<keyword evidence="7" id="KW-1185">Reference proteome</keyword>
<accession>A0ABD4QEV7</accession>
<evidence type="ECO:0000256" key="1">
    <source>
        <dbReference type="ARBA" id="ARBA00006534"/>
    </source>
</evidence>
<comment type="caution">
    <text evidence="6">The sequence shown here is derived from an EMBL/GenBank/DDBJ whole genome shotgun (WGS) entry which is preliminary data.</text>
</comment>
<evidence type="ECO:0000256" key="3">
    <source>
        <dbReference type="ARBA" id="ARBA00022801"/>
    </source>
</evidence>
<evidence type="ECO:0000313" key="7">
    <source>
        <dbReference type="Proteomes" id="UP000050272"/>
    </source>
</evidence>
<keyword evidence="4" id="KW-0720">Serine protease</keyword>
<keyword evidence="2" id="KW-0645">Protease</keyword>
<dbReference type="SUPFAM" id="SSF52317">
    <property type="entry name" value="Class I glutamine amidotransferase-like"/>
    <property type="match status" value="1"/>
</dbReference>
<organism evidence="6 8">
    <name type="scientific">Bacillus australimaris</name>
    <dbReference type="NCBI Taxonomy" id="1326968"/>
    <lineage>
        <taxon>Bacteria</taxon>
        <taxon>Bacillati</taxon>
        <taxon>Bacillota</taxon>
        <taxon>Bacilli</taxon>
        <taxon>Bacillales</taxon>
        <taxon>Bacillaceae</taxon>
        <taxon>Bacillus</taxon>
    </lineage>
</organism>
<dbReference type="AlphaFoldDB" id="A0ABD4QEV7"/>
<dbReference type="RefSeq" id="WP_060697665.1">
    <property type="nucleotide sequence ID" value="NZ_JAGQFH010000001.1"/>
</dbReference>
<name>A0ABD4QEV7_9BACI</name>
<evidence type="ECO:0000256" key="2">
    <source>
        <dbReference type="ARBA" id="ARBA00022670"/>
    </source>
</evidence>
<reference evidence="6 8" key="2">
    <citation type="submission" date="2021-04" db="EMBL/GenBank/DDBJ databases">
        <title>Isolation of newly marine bacteria for enzymatic activity.</title>
        <authorList>
            <person name="Hadi W.A.M."/>
            <person name="Nair A.J.J."/>
            <person name="Edwin B.T."/>
        </authorList>
    </citation>
    <scope>NUCLEOTIDE SEQUENCE [LARGE SCALE GENOMIC DNA]</scope>
    <source>
        <strain evidence="6 8">B28A</strain>
    </source>
</reference>
<dbReference type="EMBL" id="LGYN01000001">
    <property type="protein sequence ID" value="KPN15996.1"/>
    <property type="molecule type" value="Genomic_DNA"/>
</dbReference>
<dbReference type="Pfam" id="PF03575">
    <property type="entry name" value="Peptidase_S51"/>
    <property type="match status" value="1"/>
</dbReference>
<evidence type="ECO:0000313" key="5">
    <source>
        <dbReference type="EMBL" id="KPN15996.1"/>
    </source>
</evidence>
<evidence type="ECO:0000256" key="4">
    <source>
        <dbReference type="ARBA" id="ARBA00022825"/>
    </source>
</evidence>
<sequence length="210" mass="23632">MKKMFLCSSFKDSYSLLSDFAGESLKGKSVTFFPTASAVEEVTHYVEAAKEAFQQLGMQLEIVHIDEQSAEEITQLIKQNDVIYVSGGNTFYLLHELRKHRLDDVLKEEINNGKLYIGESAGSIIMAPSIEYISLMDDQEKAPELSSFQGFNEISRYPVLHVHNAYLGEAAQHIMEKHQQTLDLCPLTDEQVLLITGEQAEVKLVKSSQL</sequence>
<dbReference type="Gene3D" id="3.40.50.880">
    <property type="match status" value="1"/>
</dbReference>
<dbReference type="Proteomes" id="UP000676804">
    <property type="component" value="Unassembled WGS sequence"/>
</dbReference>
<comment type="similarity">
    <text evidence="1">Belongs to the peptidase S51 family.</text>
</comment>
<reference evidence="5 7" key="1">
    <citation type="submission" date="2015-07" db="EMBL/GenBank/DDBJ databases">
        <title>Bacillus zhangzhouensis sp. nov. and Bacillus nanhaiticus sp. nov.</title>
        <authorList>
            <person name="Liu Y."/>
            <person name="Lai Q."/>
            <person name="Shao Z."/>
        </authorList>
    </citation>
    <scope>NUCLEOTIDE SEQUENCE [LARGE SCALE GENOMIC DNA]</scope>
    <source>
        <strain evidence="5 7">NH7I_1</strain>
    </source>
</reference>
<dbReference type="InterPro" id="IPR005320">
    <property type="entry name" value="Peptidase_S51"/>
</dbReference>
<dbReference type="EMBL" id="JAGQFH010000001">
    <property type="protein sequence ID" value="MBR8688982.1"/>
    <property type="molecule type" value="Genomic_DNA"/>
</dbReference>
<keyword evidence="3" id="KW-0378">Hydrolase</keyword>
<dbReference type="GO" id="GO:0006508">
    <property type="term" value="P:proteolysis"/>
    <property type="evidence" value="ECO:0007669"/>
    <property type="project" value="UniProtKB-KW"/>
</dbReference>
<evidence type="ECO:0000313" key="8">
    <source>
        <dbReference type="Proteomes" id="UP000676804"/>
    </source>
</evidence>
<evidence type="ECO:0000313" key="6">
    <source>
        <dbReference type="EMBL" id="MBR8688982.1"/>
    </source>
</evidence>
<dbReference type="InterPro" id="IPR029062">
    <property type="entry name" value="Class_I_gatase-like"/>
</dbReference>
<proteinExistence type="inferred from homology"/>
<dbReference type="PANTHER" id="PTHR20842:SF0">
    <property type="entry name" value="ALPHA-ASPARTYL DIPEPTIDASE"/>
    <property type="match status" value="1"/>
</dbReference>
<gene>
    <name evidence="5" type="ORF">AKG37_04045</name>
    <name evidence="6" type="ORF">KCQ59_04155</name>
</gene>
<dbReference type="PANTHER" id="PTHR20842">
    <property type="entry name" value="PROTEASE S51 ALPHA-ASPARTYL DIPEPTIDASE"/>
    <property type="match status" value="1"/>
</dbReference>
<dbReference type="Proteomes" id="UP000050272">
    <property type="component" value="Unassembled WGS sequence"/>
</dbReference>
<dbReference type="GO" id="GO:0008236">
    <property type="term" value="F:serine-type peptidase activity"/>
    <property type="evidence" value="ECO:0007669"/>
    <property type="project" value="UniProtKB-KW"/>
</dbReference>